<dbReference type="Pfam" id="PF02463">
    <property type="entry name" value="SMC_N"/>
    <property type="match status" value="1"/>
</dbReference>
<dbReference type="InterPro" id="IPR042174">
    <property type="entry name" value="RecF_2"/>
</dbReference>
<dbReference type="Proteomes" id="UP000248330">
    <property type="component" value="Unassembled WGS sequence"/>
</dbReference>
<dbReference type="Gene3D" id="3.40.50.300">
    <property type="entry name" value="P-loop containing nucleotide triphosphate hydrolases"/>
    <property type="match status" value="1"/>
</dbReference>
<proteinExistence type="inferred from homology"/>
<dbReference type="SUPFAM" id="SSF52540">
    <property type="entry name" value="P-loop containing nucleoside triphosphate hydrolases"/>
    <property type="match status" value="1"/>
</dbReference>
<feature type="domain" description="RecF/RecN/SMC N-terminal" evidence="7">
    <location>
        <begin position="5"/>
        <end position="341"/>
    </location>
</feature>
<evidence type="ECO:0000256" key="6">
    <source>
        <dbReference type="HAMAP-Rule" id="MF_00365"/>
    </source>
</evidence>
<dbReference type="InterPro" id="IPR001238">
    <property type="entry name" value="DNA-binding_RecF"/>
</dbReference>
<evidence type="ECO:0000256" key="5">
    <source>
        <dbReference type="ARBA" id="ARBA00023125"/>
    </source>
</evidence>
<accession>A0A318EBU9</accession>
<dbReference type="GO" id="GO:0009432">
    <property type="term" value="P:SOS response"/>
    <property type="evidence" value="ECO:0007669"/>
    <property type="project" value="UniProtKB-UniRule"/>
</dbReference>
<gene>
    <name evidence="6" type="primary">recF</name>
    <name evidence="8" type="ORF">C8D93_111111</name>
</gene>
<dbReference type="EMBL" id="QICN01000011">
    <property type="protein sequence ID" value="PXV64939.1"/>
    <property type="molecule type" value="Genomic_DNA"/>
</dbReference>
<dbReference type="PANTHER" id="PTHR32182:SF0">
    <property type="entry name" value="DNA REPLICATION AND REPAIR PROTEIN RECF"/>
    <property type="match status" value="1"/>
</dbReference>
<keyword evidence="5 6" id="KW-0238">DNA-binding</keyword>
<keyword evidence="9" id="KW-1185">Reference proteome</keyword>
<dbReference type="RefSeq" id="WP_110266484.1">
    <property type="nucleotide sequence ID" value="NZ_CAKZQT010000005.1"/>
</dbReference>
<dbReference type="OrthoDB" id="9803889at2"/>
<protein>
    <recommendedName>
        <fullName evidence="6">DNA replication and repair protein RecF</fullName>
    </recommendedName>
</protein>
<dbReference type="GO" id="GO:0006260">
    <property type="term" value="P:DNA replication"/>
    <property type="evidence" value="ECO:0007669"/>
    <property type="project" value="UniProtKB-UniRule"/>
</dbReference>
<evidence type="ECO:0000256" key="4">
    <source>
        <dbReference type="ARBA" id="ARBA00022840"/>
    </source>
</evidence>
<keyword evidence="2 6" id="KW-0235">DNA replication</keyword>
<dbReference type="HAMAP" id="MF_00365">
    <property type="entry name" value="RecF"/>
    <property type="match status" value="1"/>
</dbReference>
<keyword evidence="6" id="KW-0234">DNA repair</keyword>
<keyword evidence="6" id="KW-0742">SOS response</keyword>
<dbReference type="GO" id="GO:0005737">
    <property type="term" value="C:cytoplasm"/>
    <property type="evidence" value="ECO:0007669"/>
    <property type="project" value="UniProtKB-SubCell"/>
</dbReference>
<keyword evidence="4 6" id="KW-0067">ATP-binding</keyword>
<evidence type="ECO:0000313" key="8">
    <source>
        <dbReference type="EMBL" id="PXV64939.1"/>
    </source>
</evidence>
<dbReference type="InterPro" id="IPR003395">
    <property type="entry name" value="RecF/RecN/SMC_N"/>
</dbReference>
<dbReference type="GO" id="GO:0005524">
    <property type="term" value="F:ATP binding"/>
    <property type="evidence" value="ECO:0007669"/>
    <property type="project" value="UniProtKB-UniRule"/>
</dbReference>
<comment type="caution">
    <text evidence="8">The sequence shown here is derived from an EMBL/GenBank/DDBJ whole genome shotgun (WGS) entry which is preliminary data.</text>
</comment>
<dbReference type="GO" id="GO:0000731">
    <property type="term" value="P:DNA synthesis involved in DNA repair"/>
    <property type="evidence" value="ECO:0007669"/>
    <property type="project" value="TreeGrafter"/>
</dbReference>
<keyword evidence="1 6" id="KW-0963">Cytoplasm</keyword>
<dbReference type="AlphaFoldDB" id="A0A318EBU9"/>
<keyword evidence="6" id="KW-0227">DNA damage</keyword>
<dbReference type="PANTHER" id="PTHR32182">
    <property type="entry name" value="DNA REPLICATION AND REPAIR PROTEIN RECF"/>
    <property type="match status" value="1"/>
</dbReference>
<sequence>MRLLELRAENYRLFHELSLQPRCRLSFVFGANAAGKTSLLEAIYTLARGKSFRGNAQSELAGSSGERRWLVTGRVSTTEDGSAHRLGVEWRDGSTQLRLDGRDASSLDLLDAMVVQILEPGMHRVLQDGPTYRRSFIDWGVFHVEPSFMGIWRRYRRALRQRNQLLRQGRSDREIAAWEPELADAGERLTALRQDHLGRIGPAVGQRIERLLDEGAWQFELQSGWTRGQSLADTLRRTRATDRRLGTTQVGPHRAELRIRAGDQGIKHRISRGQQKLLIAAMLLTQSETVAEASGRHPILLIDDFGAELAEHFQRALLGELQRYRGQVVATAFERSGVLERIDDASMFHVERGRLRSLD</sequence>
<reference evidence="8 9" key="1">
    <citation type="submission" date="2018-04" db="EMBL/GenBank/DDBJ databases">
        <title>Genomic Encyclopedia of Type Strains, Phase IV (KMG-IV): sequencing the most valuable type-strain genomes for metagenomic binning, comparative biology and taxonomic classification.</title>
        <authorList>
            <person name="Goeker M."/>
        </authorList>
    </citation>
    <scope>NUCLEOTIDE SEQUENCE [LARGE SCALE GENOMIC DNA]</scope>
    <source>
        <strain evidence="8 9">DSM 104150</strain>
    </source>
</reference>
<comment type="subcellular location">
    <subcellularLocation>
        <location evidence="6">Cytoplasm</location>
    </subcellularLocation>
</comment>
<evidence type="ECO:0000256" key="3">
    <source>
        <dbReference type="ARBA" id="ARBA00022741"/>
    </source>
</evidence>
<comment type="similarity">
    <text evidence="6">Belongs to the RecF family.</text>
</comment>
<feature type="binding site" evidence="6">
    <location>
        <begin position="30"/>
        <end position="37"/>
    </location>
    <ligand>
        <name>ATP</name>
        <dbReference type="ChEBI" id="CHEBI:30616"/>
    </ligand>
</feature>
<comment type="function">
    <text evidence="6">The RecF protein is involved in DNA metabolism; it is required for DNA replication and normal SOS inducibility. RecF binds preferentially to single-stranded, linear DNA. It also seems to bind ATP.</text>
</comment>
<keyword evidence="3 6" id="KW-0547">Nucleotide-binding</keyword>
<evidence type="ECO:0000256" key="1">
    <source>
        <dbReference type="ARBA" id="ARBA00022490"/>
    </source>
</evidence>
<dbReference type="GO" id="GO:0003697">
    <property type="term" value="F:single-stranded DNA binding"/>
    <property type="evidence" value="ECO:0007669"/>
    <property type="project" value="UniProtKB-UniRule"/>
</dbReference>
<organism evidence="8 9">
    <name type="scientific">Sinimarinibacterium flocculans</name>
    <dbReference type="NCBI Taxonomy" id="985250"/>
    <lineage>
        <taxon>Bacteria</taxon>
        <taxon>Pseudomonadati</taxon>
        <taxon>Pseudomonadota</taxon>
        <taxon>Gammaproteobacteria</taxon>
        <taxon>Nevskiales</taxon>
        <taxon>Nevskiaceae</taxon>
        <taxon>Sinimarinibacterium</taxon>
    </lineage>
</organism>
<dbReference type="GO" id="GO:0006302">
    <property type="term" value="P:double-strand break repair"/>
    <property type="evidence" value="ECO:0007669"/>
    <property type="project" value="TreeGrafter"/>
</dbReference>
<dbReference type="InterPro" id="IPR027417">
    <property type="entry name" value="P-loop_NTPase"/>
</dbReference>
<dbReference type="NCBIfam" id="TIGR00611">
    <property type="entry name" value="recf"/>
    <property type="match status" value="1"/>
</dbReference>
<evidence type="ECO:0000256" key="2">
    <source>
        <dbReference type="ARBA" id="ARBA00022705"/>
    </source>
</evidence>
<evidence type="ECO:0000259" key="7">
    <source>
        <dbReference type="Pfam" id="PF02463"/>
    </source>
</evidence>
<evidence type="ECO:0000313" key="9">
    <source>
        <dbReference type="Proteomes" id="UP000248330"/>
    </source>
</evidence>
<dbReference type="Gene3D" id="1.20.1050.90">
    <property type="entry name" value="RecF/RecN/SMC, N-terminal domain"/>
    <property type="match status" value="1"/>
</dbReference>
<name>A0A318EBU9_9GAMM</name>